<keyword evidence="2" id="KW-1185">Reference proteome</keyword>
<reference evidence="1" key="1">
    <citation type="submission" date="2020-02" db="EMBL/GenBank/DDBJ databases">
        <title>A new Streptomyces sp. for controlling soil-borne diseases.</title>
        <authorList>
            <person name="Li X."/>
            <person name="Tian Y."/>
            <person name="Gao K."/>
        </authorList>
    </citation>
    <scope>NUCLEOTIDE SEQUENCE [LARGE SCALE GENOMIC DNA]</scope>
    <source>
        <strain evidence="1">0250</strain>
    </source>
</reference>
<accession>A0A6G4AWE7</accession>
<dbReference type="Proteomes" id="UP000476310">
    <property type="component" value="Unassembled WGS sequence"/>
</dbReference>
<protein>
    <submittedName>
        <fullName evidence="1">Uncharacterized protein</fullName>
    </submittedName>
</protein>
<evidence type="ECO:0000313" key="2">
    <source>
        <dbReference type="Proteomes" id="UP000476310"/>
    </source>
</evidence>
<name>A0A6G4AWE7_9ACTN</name>
<sequence>MHAYTDVLGWRLFVGTEPVRPGEVEDAFVHNPSTVVLAACAEFDAVSVPRKAATEALVRLDRKGKVVPCLLHGDTGTFLAARGTGPCASTLPSVQVTAGRDARIILPPTIGARWDTPPWHPTERAPLELPSARVLCSFLDEGLRFYGVGEMGARS</sequence>
<dbReference type="RefSeq" id="WP_164437328.1">
    <property type="nucleotide sequence ID" value="NZ_JAAIKT010000149.1"/>
</dbReference>
<dbReference type="AlphaFoldDB" id="A0A6G4AWE7"/>
<organism evidence="1 2">
    <name type="scientific">Streptomyces rhizosphaericus</name>
    <dbReference type="NCBI Taxonomy" id="114699"/>
    <lineage>
        <taxon>Bacteria</taxon>
        <taxon>Bacillati</taxon>
        <taxon>Actinomycetota</taxon>
        <taxon>Actinomycetes</taxon>
        <taxon>Kitasatosporales</taxon>
        <taxon>Streptomycetaceae</taxon>
        <taxon>Streptomyces</taxon>
        <taxon>Streptomyces violaceusniger group</taxon>
    </lineage>
</organism>
<comment type="caution">
    <text evidence="1">The sequence shown here is derived from an EMBL/GenBank/DDBJ whole genome shotgun (WGS) entry which is preliminary data.</text>
</comment>
<proteinExistence type="predicted"/>
<evidence type="ECO:0000313" key="1">
    <source>
        <dbReference type="EMBL" id="NEW77753.1"/>
    </source>
</evidence>
<dbReference type="EMBL" id="JAAIKT010000149">
    <property type="protein sequence ID" value="NEW77753.1"/>
    <property type="molecule type" value="Genomic_DNA"/>
</dbReference>
<gene>
    <name evidence="1" type="ORF">G4H13_47510</name>
</gene>